<proteinExistence type="inferred from homology"/>
<dbReference type="InterPro" id="IPR051496">
    <property type="entry name" value="H-rev107_PLA/AT"/>
</dbReference>
<keyword evidence="5" id="KW-0472">Membrane</keyword>
<keyword evidence="7" id="KW-1185">Reference proteome</keyword>
<evidence type="ECO:0000313" key="7">
    <source>
        <dbReference type="Proteomes" id="UP000694888"/>
    </source>
</evidence>
<evidence type="ECO:0000313" key="9">
    <source>
        <dbReference type="RefSeq" id="XP_005100856.1"/>
    </source>
</evidence>
<organism evidence="7 9">
    <name type="scientific">Aplysia californica</name>
    <name type="common">California sea hare</name>
    <dbReference type="NCBI Taxonomy" id="6500"/>
    <lineage>
        <taxon>Eukaryota</taxon>
        <taxon>Metazoa</taxon>
        <taxon>Spiralia</taxon>
        <taxon>Lophotrochozoa</taxon>
        <taxon>Mollusca</taxon>
        <taxon>Gastropoda</taxon>
        <taxon>Heterobranchia</taxon>
        <taxon>Euthyneura</taxon>
        <taxon>Tectipleura</taxon>
        <taxon>Aplysiida</taxon>
        <taxon>Aplysioidea</taxon>
        <taxon>Aplysiidae</taxon>
        <taxon>Aplysia</taxon>
    </lineage>
</organism>
<evidence type="ECO:0000259" key="6">
    <source>
        <dbReference type="PROSITE" id="PS51934"/>
    </source>
</evidence>
<keyword evidence="2" id="KW-0808">Transferase</keyword>
<dbReference type="Pfam" id="PF04970">
    <property type="entry name" value="LRAT"/>
    <property type="match status" value="1"/>
</dbReference>
<reference evidence="8 9" key="1">
    <citation type="submission" date="2025-05" db="UniProtKB">
        <authorList>
            <consortium name="RefSeq"/>
        </authorList>
    </citation>
    <scope>IDENTIFICATION</scope>
</reference>
<sequence>MALCSLDSSHNRAHNARVLRSLVEGDRVEFKRTFYSHWGVYIGDENVVHLSEDDDDGLDANIQPRYPVSAGGVQYEKAKVCIENFWEIVGSGKAFKNNESDSQHSPFPEHVIVQRALRKIGDISYNALFANSEHFVNNCRYGIAQSDQANTALGIGAVGAGIGLGIYALTQLFKNKDDDKEKKQDF</sequence>
<evidence type="ECO:0000256" key="2">
    <source>
        <dbReference type="ARBA" id="ARBA00022679"/>
    </source>
</evidence>
<gene>
    <name evidence="8 9" type="primary">LOC101853327</name>
</gene>
<protein>
    <submittedName>
        <fullName evidence="8 9">Phospholipase A and acyltransferase 3 isoform X1</fullName>
    </submittedName>
</protein>
<dbReference type="RefSeq" id="XP_005100855.1">
    <property type="nucleotide sequence ID" value="XM_005100798.3"/>
</dbReference>
<evidence type="ECO:0000256" key="3">
    <source>
        <dbReference type="ARBA" id="ARBA00022801"/>
    </source>
</evidence>
<dbReference type="GeneID" id="101853327"/>
<evidence type="ECO:0000256" key="4">
    <source>
        <dbReference type="ARBA" id="ARBA00023098"/>
    </source>
</evidence>
<dbReference type="GO" id="GO:0016746">
    <property type="term" value="F:acyltransferase activity"/>
    <property type="evidence" value="ECO:0007669"/>
    <property type="project" value="UniProtKB-KW"/>
</dbReference>
<dbReference type="PANTHER" id="PTHR13943:SF77">
    <property type="entry name" value="LRAT DOMAIN-CONTAINING PROTEIN"/>
    <property type="match status" value="1"/>
</dbReference>
<accession>A0ABM0JT30</accession>
<comment type="similarity">
    <text evidence="1">Belongs to the H-rev107 family.</text>
</comment>
<evidence type="ECO:0000256" key="5">
    <source>
        <dbReference type="SAM" id="Phobius"/>
    </source>
</evidence>
<dbReference type="PROSITE" id="PS51934">
    <property type="entry name" value="LRAT"/>
    <property type="match status" value="1"/>
</dbReference>
<evidence type="ECO:0000256" key="1">
    <source>
        <dbReference type="ARBA" id="ARBA00007824"/>
    </source>
</evidence>
<dbReference type="InterPro" id="IPR007053">
    <property type="entry name" value="LRAT_dom"/>
</dbReference>
<name>A0ABM0JT30_APLCA</name>
<dbReference type="Proteomes" id="UP000694888">
    <property type="component" value="Unplaced"/>
</dbReference>
<keyword evidence="5" id="KW-1133">Transmembrane helix</keyword>
<evidence type="ECO:0000313" key="8">
    <source>
        <dbReference type="RefSeq" id="XP_005100855.1"/>
    </source>
</evidence>
<dbReference type="Gene3D" id="3.90.1720.10">
    <property type="entry name" value="endopeptidase domain like (from Nostoc punctiforme)"/>
    <property type="match status" value="1"/>
</dbReference>
<dbReference type="PANTHER" id="PTHR13943">
    <property type="entry name" value="HRAS-LIKE SUPPRESSOR - RELATED"/>
    <property type="match status" value="1"/>
</dbReference>
<keyword evidence="4" id="KW-0443">Lipid metabolism</keyword>
<keyword evidence="3" id="KW-0378">Hydrolase</keyword>
<keyword evidence="8 9" id="KW-0012">Acyltransferase</keyword>
<feature type="domain" description="LRAT" evidence="6">
    <location>
        <begin position="27"/>
        <end position="148"/>
    </location>
</feature>
<dbReference type="RefSeq" id="XP_005100856.1">
    <property type="nucleotide sequence ID" value="XM_005100799.3"/>
</dbReference>
<keyword evidence="5" id="KW-0812">Transmembrane</keyword>
<feature type="transmembrane region" description="Helical" evidence="5">
    <location>
        <begin position="152"/>
        <end position="173"/>
    </location>
</feature>